<dbReference type="EMBL" id="HBFP01009305">
    <property type="protein sequence ID" value="CAD8822274.1"/>
    <property type="molecule type" value="Transcribed_RNA"/>
</dbReference>
<reference evidence="1" key="1">
    <citation type="submission" date="2021-01" db="EMBL/GenBank/DDBJ databases">
        <authorList>
            <person name="Corre E."/>
            <person name="Pelletier E."/>
            <person name="Niang G."/>
            <person name="Scheremetjew M."/>
            <person name="Finn R."/>
            <person name="Kale V."/>
            <person name="Holt S."/>
            <person name="Cochrane G."/>
            <person name="Meng A."/>
            <person name="Brown T."/>
            <person name="Cohen L."/>
        </authorList>
    </citation>
    <scope>NUCLEOTIDE SEQUENCE</scope>
    <source>
        <strain evidence="1">CCMP3278</strain>
    </source>
</reference>
<evidence type="ECO:0000313" key="1">
    <source>
        <dbReference type="EMBL" id="CAD8822274.1"/>
    </source>
</evidence>
<gene>
    <name evidence="1" type="ORF">TOLI1172_LOCUS6670</name>
</gene>
<organism evidence="1">
    <name type="scientific">Timspurckia oligopyrenoides</name>
    <dbReference type="NCBI Taxonomy" id="708627"/>
    <lineage>
        <taxon>Eukaryota</taxon>
        <taxon>Rhodophyta</taxon>
        <taxon>Bangiophyceae</taxon>
        <taxon>Porphyridiales</taxon>
        <taxon>Porphyridiaceae</taxon>
        <taxon>Timspurckia</taxon>
    </lineage>
</organism>
<dbReference type="AlphaFoldDB" id="A0A7S0ZHS8"/>
<accession>A0A7S0ZHS8</accession>
<sequence>MEYAYSRDESDRVNTSLNRGYYSVVDWLRAFRSNGSKLSSIMKPSYEIYTSTESNSTAELNSNQNNDHFHRFPSGSSRRVSFSTTTLSVELNESTRNRFLDIDMMSDENEDINMNIHSDNEVQSNKNVVGIARKLPELNDLRAERNKYKRK</sequence>
<protein>
    <submittedName>
        <fullName evidence="1">Uncharacterized protein</fullName>
    </submittedName>
</protein>
<proteinExistence type="predicted"/>
<name>A0A7S0ZHS8_9RHOD</name>